<name>A0A4D4LXH5_STRAX</name>
<evidence type="ECO:0000313" key="4">
    <source>
        <dbReference type="Proteomes" id="UP000302139"/>
    </source>
</evidence>
<evidence type="ECO:0000313" key="1">
    <source>
        <dbReference type="EMBL" id="GDY65695.1"/>
    </source>
</evidence>
<protein>
    <submittedName>
        <fullName evidence="1">Uncharacterized protein</fullName>
    </submittedName>
</protein>
<evidence type="ECO:0000313" key="2">
    <source>
        <dbReference type="EMBL" id="GDY74086.1"/>
    </source>
</evidence>
<dbReference type="Proteomes" id="UP000299211">
    <property type="component" value="Unassembled WGS sequence"/>
</dbReference>
<dbReference type="STRING" id="33903.AQJ43_23645"/>
<evidence type="ECO:0000313" key="3">
    <source>
        <dbReference type="Proteomes" id="UP000299211"/>
    </source>
</evidence>
<dbReference type="RefSeq" id="WP_010986937.1">
    <property type="nucleotide sequence ID" value="NZ_BAABTN010000049.1"/>
</dbReference>
<sequence length="74" mass="7932">MNLTAVADALALEDSETAMHLGVLLALAHQVAQGQPARIHEVLSQTPEIPEGATRGEYAALLRLTVLEVHPLRI</sequence>
<dbReference type="EMBL" id="BJHY01000001">
    <property type="protein sequence ID" value="GDY74086.1"/>
    <property type="molecule type" value="Genomic_DNA"/>
</dbReference>
<accession>A0A4D4LXH5</accession>
<reference evidence="2 3" key="1">
    <citation type="submission" date="2019-04" db="EMBL/GenBank/DDBJ databases">
        <title>Draft genome sequences of Streptomyces avermitilis ATCC 31267.</title>
        <authorList>
            <person name="Komaki H."/>
            <person name="Tamura T."/>
            <person name="Hosoyama A."/>
        </authorList>
    </citation>
    <scope>NUCLEOTIDE SEQUENCE [LARGE SCALE GENOMIC DNA]</scope>
    <source>
        <strain evidence="2 3">ATCC 31267</strain>
    </source>
</reference>
<dbReference type="Proteomes" id="UP000302139">
    <property type="component" value="Unassembled WGS sequence"/>
</dbReference>
<reference evidence="1 4" key="2">
    <citation type="submission" date="2019-04" db="EMBL/GenBank/DDBJ databases">
        <title>Draft genome sequences of Streptomyces avermitilis NBRC 14893.</title>
        <authorList>
            <person name="Komaki H."/>
            <person name="Tamura T."/>
            <person name="Hosoyama A."/>
        </authorList>
    </citation>
    <scope>NUCLEOTIDE SEQUENCE [LARGE SCALE GENOMIC DNA]</scope>
    <source>
        <strain evidence="1 4">NBRC 14893</strain>
    </source>
</reference>
<gene>
    <name evidence="1" type="ORF">SAV14893_050880</name>
    <name evidence="2" type="ORF">SAV31267_035710</name>
</gene>
<organism evidence="1 4">
    <name type="scientific">Streptomyces avermitilis</name>
    <dbReference type="NCBI Taxonomy" id="33903"/>
    <lineage>
        <taxon>Bacteria</taxon>
        <taxon>Bacillati</taxon>
        <taxon>Actinomycetota</taxon>
        <taxon>Actinomycetes</taxon>
        <taxon>Kitasatosporales</taxon>
        <taxon>Streptomycetaceae</taxon>
        <taxon>Streptomyces</taxon>
    </lineage>
</organism>
<dbReference type="EMBL" id="BJHX01000001">
    <property type="protein sequence ID" value="GDY65695.1"/>
    <property type="molecule type" value="Genomic_DNA"/>
</dbReference>
<dbReference type="AlphaFoldDB" id="A0A4D4LXH5"/>
<comment type="caution">
    <text evidence="1">The sequence shown here is derived from an EMBL/GenBank/DDBJ whole genome shotgun (WGS) entry which is preliminary data.</text>
</comment>
<proteinExistence type="predicted"/>